<dbReference type="VEuPathDB" id="FungiDB:PSTT_00061"/>
<organism evidence="2 3">
    <name type="scientific">Puccinia striiformis</name>
    <dbReference type="NCBI Taxonomy" id="27350"/>
    <lineage>
        <taxon>Eukaryota</taxon>
        <taxon>Fungi</taxon>
        <taxon>Dikarya</taxon>
        <taxon>Basidiomycota</taxon>
        <taxon>Pucciniomycotina</taxon>
        <taxon>Pucciniomycetes</taxon>
        <taxon>Pucciniales</taxon>
        <taxon>Pucciniaceae</taxon>
        <taxon>Puccinia</taxon>
    </lineage>
</organism>
<feature type="domain" description="RSE1/DDB1/CPSF1 first beta-propeller" evidence="1">
    <location>
        <begin position="28"/>
        <end position="117"/>
    </location>
</feature>
<name>A0A2S4W875_9BASI</name>
<dbReference type="EMBL" id="PKSL01000001">
    <property type="protein sequence ID" value="POW17959.1"/>
    <property type="molecule type" value="Genomic_DNA"/>
</dbReference>
<accession>A0A2S4W875</accession>
<dbReference type="AlphaFoldDB" id="A0A2S4W875"/>
<comment type="caution">
    <text evidence="2">The sequence shown here is derived from an EMBL/GenBank/DDBJ whole genome shotgun (WGS) entry which is preliminary data.</text>
</comment>
<proteinExistence type="predicted"/>
<dbReference type="Pfam" id="PF10433">
    <property type="entry name" value="Beta-prop_RSE1_1st"/>
    <property type="match status" value="1"/>
</dbReference>
<keyword evidence="3" id="KW-1185">Reference proteome</keyword>
<dbReference type="Proteomes" id="UP000239156">
    <property type="component" value="Unassembled WGS sequence"/>
</dbReference>
<sequence>MYLETHSLTLFRPTGATQGLHHTRLRFRKGFVLKFNPSTNSLIKLHQETCGKSVAGRVVPGQFLATNPKGRAVMIAAMEKSKLVYILNRDLAGNLTISSPLELINLMLSFIIPSELMSDSRTPYLRHWKSIMVKQIKIQVEKHSTQPKRIEGQSMTNPEKFSGPSGGLICCKDFIIYKHQNDISFDFNQSSQYFVK</sequence>
<dbReference type="InterPro" id="IPR018846">
    <property type="entry name" value="Beta-prop_RSE1/DDB1/CPSF1_1st"/>
</dbReference>
<reference evidence="2" key="1">
    <citation type="submission" date="2017-12" db="EMBL/GenBank/DDBJ databases">
        <title>Gene loss provides genomic basis for host adaptation in cereal stripe rust fungi.</title>
        <authorList>
            <person name="Xia C."/>
        </authorList>
    </citation>
    <scope>NUCLEOTIDE SEQUENCE [LARGE SCALE GENOMIC DNA]</scope>
    <source>
        <strain evidence="2">93-210</strain>
    </source>
</reference>
<gene>
    <name evidence="2" type="ORF">PSTT_00061</name>
</gene>
<dbReference type="InterPro" id="IPR015943">
    <property type="entry name" value="WD40/YVTN_repeat-like_dom_sf"/>
</dbReference>
<evidence type="ECO:0000259" key="1">
    <source>
        <dbReference type="Pfam" id="PF10433"/>
    </source>
</evidence>
<protein>
    <recommendedName>
        <fullName evidence="1">RSE1/DDB1/CPSF1 first beta-propeller domain-containing protein</fullName>
    </recommendedName>
</protein>
<evidence type="ECO:0000313" key="3">
    <source>
        <dbReference type="Proteomes" id="UP000239156"/>
    </source>
</evidence>
<dbReference type="Gene3D" id="2.130.10.10">
    <property type="entry name" value="YVTN repeat-like/Quinoprotein amine dehydrogenase"/>
    <property type="match status" value="1"/>
</dbReference>
<dbReference type="VEuPathDB" id="FungiDB:PSHT_16296"/>
<evidence type="ECO:0000313" key="2">
    <source>
        <dbReference type="EMBL" id="POW17959.1"/>
    </source>
</evidence>